<evidence type="ECO:0000259" key="3">
    <source>
        <dbReference type="Pfam" id="PF01385"/>
    </source>
</evidence>
<dbReference type="HOGENOM" id="CLU_558876_0_0_11"/>
<evidence type="ECO:0000313" key="5">
    <source>
        <dbReference type="EMBL" id="AEM84784.1"/>
    </source>
</evidence>
<dbReference type="SUPFAM" id="SSF53335">
    <property type="entry name" value="S-adenosyl-L-methionine-dependent methyltransferases"/>
    <property type="match status" value="1"/>
</dbReference>
<evidence type="ECO:0000256" key="2">
    <source>
        <dbReference type="SAM" id="MobiDB-lite"/>
    </source>
</evidence>
<reference evidence="5" key="1">
    <citation type="submission" date="2011-08" db="EMBL/GenBank/DDBJ databases">
        <title>Complete sequence of chromosome of Streptomyces violaceusniger Tu 4113.</title>
        <authorList>
            <consortium name="US DOE Joint Genome Institute"/>
            <person name="Lucas S."/>
            <person name="Han J."/>
            <person name="Lapidus A."/>
            <person name="Cheng J.-F."/>
            <person name="Goodwin L."/>
            <person name="Pitluck S."/>
            <person name="Peters L."/>
            <person name="Ivanova N."/>
            <person name="Daligault H."/>
            <person name="Detter J.C."/>
            <person name="Han C."/>
            <person name="Tapia R."/>
            <person name="Land M."/>
            <person name="Hauser L."/>
            <person name="Kyrpides N."/>
            <person name="Ivanova N."/>
            <person name="Pagani I."/>
            <person name="Hagen A."/>
            <person name="Katz L."/>
            <person name="Fiedler H.-P."/>
            <person name="Keasling J."/>
            <person name="Fortman J."/>
            <person name="Woyke T."/>
        </authorList>
    </citation>
    <scope>NUCLEOTIDE SEQUENCE [LARGE SCALE GENOMIC DNA]</scope>
    <source>
        <strain evidence="5">Tu 4113</strain>
    </source>
</reference>
<dbReference type="GO" id="GO:0008168">
    <property type="term" value="F:methyltransferase activity"/>
    <property type="evidence" value="ECO:0007669"/>
    <property type="project" value="UniProtKB-ARBA"/>
</dbReference>
<evidence type="ECO:0000313" key="6">
    <source>
        <dbReference type="Proteomes" id="UP000008703"/>
    </source>
</evidence>
<gene>
    <name evidence="5" type="ORF">Strvi_5252</name>
</gene>
<protein>
    <submittedName>
        <fullName evidence="5">Transposase IS891/IS1136/IS1341 family</fullName>
    </submittedName>
</protein>
<sequence>MEFPRDGDGCRWDSTPHAPVTRVRFQCVGHVKVHQHRAVVGNVKTVSVKREGGKWFVVLTAERAQPERLAPTGSVVGIDLGIANFLADSGGSFVARPRYGRKAAEKLEAAQRALSRYPRRKAHDRTANHQRAVEKVAELHGKIRRQSLGHAHKTALSLFREHDFIAYEDLKIRNIGKAPAAHHRTAPRPRPGVRCAAHPAPCRRHRPGYADGGRRGRMGRMTSETGYLLDNRQREAGRRFDALAELFDPWTLDHLDHLGPAAGWRCWEVGAGGPSVPTALAERAGPTGQVLVTDIDTSWLTELSGPAAAPIEVRRHDVARDEPPGGGFDLVHARLVLVHLPDRAEALRRMAEAVRPGGWLVVEDADPALQPLACPDERGPAEELANRIRRGFRALLAERGVDLAFGRTLPALLRGAGLHDVRAEGCFPLTSPACRELEAATVRQLRGRLVAGELATEEEIERHLDHLRGEAMDVTTAPLITCWGRRPH</sequence>
<dbReference type="NCBIfam" id="NF040570">
    <property type="entry name" value="guided_TnpB"/>
    <property type="match status" value="1"/>
</dbReference>
<dbReference type="eggNOG" id="COG0675">
    <property type="taxonomic scope" value="Bacteria"/>
</dbReference>
<dbReference type="eggNOG" id="COG2226">
    <property type="taxonomic scope" value="Bacteria"/>
</dbReference>
<dbReference type="Proteomes" id="UP000008703">
    <property type="component" value="Chromosome"/>
</dbReference>
<dbReference type="InterPro" id="IPR029063">
    <property type="entry name" value="SAM-dependent_MTases_sf"/>
</dbReference>
<dbReference type="AlphaFoldDB" id="G2P5H1"/>
<feature type="region of interest" description="Disordered" evidence="2">
    <location>
        <begin position="181"/>
        <end position="217"/>
    </location>
</feature>
<proteinExistence type="predicted"/>
<dbReference type="PANTHER" id="PTHR43861">
    <property type="entry name" value="TRANS-ACONITATE 2-METHYLTRANSFERASE-RELATED"/>
    <property type="match status" value="1"/>
</dbReference>
<dbReference type="PANTHER" id="PTHR43861:SF3">
    <property type="entry name" value="PUTATIVE (AFU_ORTHOLOGUE AFUA_2G14390)-RELATED"/>
    <property type="match status" value="1"/>
</dbReference>
<name>G2P5H1_STRV4</name>
<dbReference type="Pfam" id="PF01385">
    <property type="entry name" value="OrfB_IS605"/>
    <property type="match status" value="1"/>
</dbReference>
<dbReference type="Pfam" id="PF08242">
    <property type="entry name" value="Methyltransf_12"/>
    <property type="match status" value="1"/>
</dbReference>
<accession>G2P5H1</accession>
<dbReference type="KEGG" id="svl:Strvi_5252"/>
<dbReference type="Gene3D" id="3.40.50.150">
    <property type="entry name" value="Vaccinia Virus protein VP39"/>
    <property type="match status" value="1"/>
</dbReference>
<keyword evidence="6" id="KW-1185">Reference proteome</keyword>
<dbReference type="EMBL" id="CP002994">
    <property type="protein sequence ID" value="AEM84784.1"/>
    <property type="molecule type" value="Genomic_DNA"/>
</dbReference>
<feature type="domain" description="Methyltransferase type 12" evidence="4">
    <location>
        <begin position="268"/>
        <end position="360"/>
    </location>
</feature>
<dbReference type="CDD" id="cd02440">
    <property type="entry name" value="AdoMet_MTases"/>
    <property type="match status" value="1"/>
</dbReference>
<dbReference type="GO" id="GO:0017000">
    <property type="term" value="P:antibiotic biosynthetic process"/>
    <property type="evidence" value="ECO:0007669"/>
    <property type="project" value="UniProtKB-ARBA"/>
</dbReference>
<dbReference type="InterPro" id="IPR013217">
    <property type="entry name" value="Methyltransf_12"/>
</dbReference>
<keyword evidence="1" id="KW-0808">Transferase</keyword>
<organism evidence="5 6">
    <name type="scientific">Streptomyces violaceusniger (strain Tu 4113)</name>
    <dbReference type="NCBI Taxonomy" id="653045"/>
    <lineage>
        <taxon>Bacteria</taxon>
        <taxon>Bacillati</taxon>
        <taxon>Actinomycetota</taxon>
        <taxon>Actinomycetes</taxon>
        <taxon>Kitasatosporales</taxon>
        <taxon>Streptomycetaceae</taxon>
        <taxon>Streptomyces</taxon>
        <taxon>Streptomyces violaceusniger group</taxon>
    </lineage>
</organism>
<evidence type="ECO:0000259" key="4">
    <source>
        <dbReference type="Pfam" id="PF08242"/>
    </source>
</evidence>
<dbReference type="InterPro" id="IPR001959">
    <property type="entry name" value="Transposase"/>
</dbReference>
<evidence type="ECO:0000256" key="1">
    <source>
        <dbReference type="ARBA" id="ARBA00022679"/>
    </source>
</evidence>
<feature type="domain" description="Probable transposase IS891/IS1136/IS1341" evidence="3">
    <location>
        <begin position="65"/>
        <end position="175"/>
    </location>
</feature>